<dbReference type="OrthoDB" id="1123214at2"/>
<dbReference type="EMBL" id="RAPN01000001">
    <property type="protein sequence ID" value="RKD92044.1"/>
    <property type="molecule type" value="Genomic_DNA"/>
</dbReference>
<reference evidence="3 4" key="1">
    <citation type="submission" date="2018-09" db="EMBL/GenBank/DDBJ databases">
        <title>Genomic Encyclopedia of Archaeal and Bacterial Type Strains, Phase II (KMG-II): from individual species to whole genera.</title>
        <authorList>
            <person name="Goeker M."/>
        </authorList>
    </citation>
    <scope>NUCLEOTIDE SEQUENCE [LARGE SCALE GENOMIC DNA]</scope>
    <source>
        <strain evidence="3 4">DSM 27148</strain>
    </source>
</reference>
<evidence type="ECO:0000313" key="3">
    <source>
        <dbReference type="EMBL" id="RKD92044.1"/>
    </source>
</evidence>
<keyword evidence="2" id="KW-0732">Signal</keyword>
<feature type="chain" id="PRO_5019104588" description="LTXXQ motif family protein" evidence="2">
    <location>
        <begin position="21"/>
        <end position="124"/>
    </location>
</feature>
<dbReference type="Proteomes" id="UP000283387">
    <property type="component" value="Unassembled WGS sequence"/>
</dbReference>
<dbReference type="AlphaFoldDB" id="A0A419W9F2"/>
<protein>
    <recommendedName>
        <fullName evidence="5">LTXXQ motif family protein</fullName>
    </recommendedName>
</protein>
<accession>A0A419W9F2</accession>
<organism evidence="3 4">
    <name type="scientific">Mangrovibacterium diazotrophicum</name>
    <dbReference type="NCBI Taxonomy" id="1261403"/>
    <lineage>
        <taxon>Bacteria</taxon>
        <taxon>Pseudomonadati</taxon>
        <taxon>Bacteroidota</taxon>
        <taxon>Bacteroidia</taxon>
        <taxon>Marinilabiliales</taxon>
        <taxon>Prolixibacteraceae</taxon>
        <taxon>Mangrovibacterium</taxon>
    </lineage>
</organism>
<proteinExistence type="predicted"/>
<feature type="coiled-coil region" evidence="1">
    <location>
        <begin position="97"/>
        <end position="124"/>
    </location>
</feature>
<dbReference type="RefSeq" id="WP_147377208.1">
    <property type="nucleotide sequence ID" value="NZ_RAPN01000001.1"/>
</dbReference>
<name>A0A419W9F2_9BACT</name>
<evidence type="ECO:0008006" key="5">
    <source>
        <dbReference type="Google" id="ProtNLM"/>
    </source>
</evidence>
<evidence type="ECO:0000256" key="1">
    <source>
        <dbReference type="SAM" id="Coils"/>
    </source>
</evidence>
<evidence type="ECO:0000256" key="2">
    <source>
        <dbReference type="SAM" id="SignalP"/>
    </source>
</evidence>
<keyword evidence="4" id="KW-1185">Reference proteome</keyword>
<gene>
    <name evidence="3" type="ORF">BC643_2414</name>
</gene>
<feature type="signal peptide" evidence="2">
    <location>
        <begin position="1"/>
        <end position="20"/>
    </location>
</feature>
<evidence type="ECO:0000313" key="4">
    <source>
        <dbReference type="Proteomes" id="UP000283387"/>
    </source>
</evidence>
<comment type="caution">
    <text evidence="3">The sequence shown here is derived from an EMBL/GenBank/DDBJ whole genome shotgun (WGS) entry which is preliminary data.</text>
</comment>
<sequence>MKKLVLTLAVVIGLIINCSAQQENGQRTPEERAAAQTEWMKENMALTTEQLSTVEALNLEYANKMEEVRAIDGNLAKLKKARSITDEKDAKLKTVLNKEQFQQYEEMKKEMRAKAKQMHKEQQQ</sequence>
<keyword evidence="1" id="KW-0175">Coiled coil</keyword>